<dbReference type="PANTHER" id="PTHR10629">
    <property type="entry name" value="CYTOSINE-SPECIFIC METHYLTRANSFERASE"/>
    <property type="match status" value="1"/>
</dbReference>
<accession>A0A0F9SRR3</accession>
<dbReference type="InterPro" id="IPR050390">
    <property type="entry name" value="C5-Methyltransferase"/>
</dbReference>
<dbReference type="GO" id="GO:0003677">
    <property type="term" value="F:DNA binding"/>
    <property type="evidence" value="ECO:0007669"/>
    <property type="project" value="TreeGrafter"/>
</dbReference>
<dbReference type="EC" id="2.1.1.37" evidence="1"/>
<evidence type="ECO:0000256" key="2">
    <source>
        <dbReference type="ARBA" id="ARBA00022603"/>
    </source>
</evidence>
<protein>
    <recommendedName>
        <fullName evidence="1">DNA (cytosine-5-)-methyltransferase</fullName>
        <ecNumber evidence="1">2.1.1.37</ecNumber>
    </recommendedName>
</protein>
<dbReference type="PRINTS" id="PR00105">
    <property type="entry name" value="C5METTRFRASE"/>
</dbReference>
<dbReference type="GO" id="GO:0044027">
    <property type="term" value="P:negative regulation of gene expression via chromosomal CpG island methylation"/>
    <property type="evidence" value="ECO:0007669"/>
    <property type="project" value="TreeGrafter"/>
</dbReference>
<dbReference type="PROSITE" id="PS00094">
    <property type="entry name" value="C5_MTASE_1"/>
    <property type="match status" value="1"/>
</dbReference>
<organism evidence="5">
    <name type="scientific">marine sediment metagenome</name>
    <dbReference type="NCBI Taxonomy" id="412755"/>
    <lineage>
        <taxon>unclassified sequences</taxon>
        <taxon>metagenomes</taxon>
        <taxon>ecological metagenomes</taxon>
    </lineage>
</organism>
<comment type="caution">
    <text evidence="5">The sequence shown here is derived from an EMBL/GenBank/DDBJ whole genome shotgun (WGS) entry which is preliminary data.</text>
</comment>
<evidence type="ECO:0000256" key="3">
    <source>
        <dbReference type="ARBA" id="ARBA00022679"/>
    </source>
</evidence>
<evidence type="ECO:0000256" key="4">
    <source>
        <dbReference type="ARBA" id="ARBA00022691"/>
    </source>
</evidence>
<dbReference type="PROSITE" id="PS00095">
    <property type="entry name" value="C5_MTASE_2"/>
    <property type="match status" value="1"/>
</dbReference>
<dbReference type="InterPro" id="IPR018117">
    <property type="entry name" value="C5_DNA_meth_AS"/>
</dbReference>
<dbReference type="GO" id="GO:0005634">
    <property type="term" value="C:nucleus"/>
    <property type="evidence" value="ECO:0007669"/>
    <property type="project" value="TreeGrafter"/>
</dbReference>
<proteinExistence type="predicted"/>
<dbReference type="NCBIfam" id="TIGR00675">
    <property type="entry name" value="dcm"/>
    <property type="match status" value="1"/>
</dbReference>
<evidence type="ECO:0000256" key="1">
    <source>
        <dbReference type="ARBA" id="ARBA00011975"/>
    </source>
</evidence>
<evidence type="ECO:0000313" key="5">
    <source>
        <dbReference type="EMBL" id="KKN31843.1"/>
    </source>
</evidence>
<dbReference type="GO" id="GO:0003886">
    <property type="term" value="F:DNA (cytosine-5-)-methyltransferase activity"/>
    <property type="evidence" value="ECO:0007669"/>
    <property type="project" value="UniProtKB-EC"/>
</dbReference>
<keyword evidence="2" id="KW-0489">Methyltransferase</keyword>
<keyword evidence="4" id="KW-0949">S-adenosyl-L-methionine</keyword>
<dbReference type="InterPro" id="IPR031303">
    <property type="entry name" value="C5_meth_CS"/>
</dbReference>
<dbReference type="PANTHER" id="PTHR10629:SF52">
    <property type="entry name" value="DNA (CYTOSINE-5)-METHYLTRANSFERASE 1"/>
    <property type="match status" value="1"/>
</dbReference>
<dbReference type="AlphaFoldDB" id="A0A0F9SRR3"/>
<dbReference type="InterPro" id="IPR029063">
    <property type="entry name" value="SAM-dependent_MTases_sf"/>
</dbReference>
<dbReference type="GO" id="GO:0032259">
    <property type="term" value="P:methylation"/>
    <property type="evidence" value="ECO:0007669"/>
    <property type="project" value="UniProtKB-KW"/>
</dbReference>
<keyword evidence="3" id="KW-0808">Transferase</keyword>
<name>A0A0F9SRR3_9ZZZZ</name>
<sequence length="331" mass="35859">MTSGDLFCGCGGASLGIQEAGFKHLWAYDSDPKAVESFNLNVAPVAICQAIETMNWAEVEPVDFLWGSPPCQGFSTAGRRRKDDPRNFLIWGFVWAVSVLRPKAFAMENVPGIGQGDWAQFPQWVKGALETLGYKVTVMKLNAADYGVPQIRKRVFWVGALSGYPQVPPPTHAKAPWDGLLPWVTVREALGLPIDMPAPRPVLAGNDKGTNPLRIRRVRSENSKANGPIAEVDNTPAPTVPGEPMFISELDTPSGVIQSGAPGHEGKSASTPRELRRYRRLTVEECLKLQGFPAGFKVVGNQTEQYRQVGNAVPPAMSFAIAAAVRRAVGA</sequence>
<dbReference type="Gene3D" id="3.90.120.10">
    <property type="entry name" value="DNA Methylase, subunit A, domain 2"/>
    <property type="match status" value="1"/>
</dbReference>
<reference evidence="5" key="1">
    <citation type="journal article" date="2015" name="Nature">
        <title>Complex archaea that bridge the gap between prokaryotes and eukaryotes.</title>
        <authorList>
            <person name="Spang A."/>
            <person name="Saw J.H."/>
            <person name="Jorgensen S.L."/>
            <person name="Zaremba-Niedzwiedzka K."/>
            <person name="Martijn J."/>
            <person name="Lind A.E."/>
            <person name="van Eijk R."/>
            <person name="Schleper C."/>
            <person name="Guy L."/>
            <person name="Ettema T.J."/>
        </authorList>
    </citation>
    <scope>NUCLEOTIDE SEQUENCE</scope>
</reference>
<dbReference type="EMBL" id="LAZR01002298">
    <property type="protein sequence ID" value="KKN31843.1"/>
    <property type="molecule type" value="Genomic_DNA"/>
</dbReference>
<gene>
    <name evidence="5" type="ORF">LCGC14_0819670</name>
</gene>
<dbReference type="Gene3D" id="3.40.50.150">
    <property type="entry name" value="Vaccinia Virus protein VP39"/>
    <property type="match status" value="1"/>
</dbReference>
<dbReference type="PROSITE" id="PS51679">
    <property type="entry name" value="SAM_MT_C5"/>
    <property type="match status" value="1"/>
</dbReference>
<dbReference type="InterPro" id="IPR001525">
    <property type="entry name" value="C5_MeTfrase"/>
</dbReference>
<dbReference type="Pfam" id="PF00145">
    <property type="entry name" value="DNA_methylase"/>
    <property type="match status" value="1"/>
</dbReference>
<dbReference type="SUPFAM" id="SSF53335">
    <property type="entry name" value="S-adenosyl-L-methionine-dependent methyltransferases"/>
    <property type="match status" value="1"/>
</dbReference>